<evidence type="ECO:0000313" key="1">
    <source>
        <dbReference type="EMBL" id="KAF3598362.1"/>
    </source>
</evidence>
<dbReference type="EMBL" id="QGKX02000004">
    <property type="protein sequence ID" value="KAF3598362.1"/>
    <property type="molecule type" value="Genomic_DNA"/>
</dbReference>
<accession>A0A8S9S9D8</accession>
<dbReference type="Proteomes" id="UP000712600">
    <property type="component" value="Unassembled WGS sequence"/>
</dbReference>
<organism evidence="1 2">
    <name type="scientific">Brassica cretica</name>
    <name type="common">Mustard</name>
    <dbReference type="NCBI Taxonomy" id="69181"/>
    <lineage>
        <taxon>Eukaryota</taxon>
        <taxon>Viridiplantae</taxon>
        <taxon>Streptophyta</taxon>
        <taxon>Embryophyta</taxon>
        <taxon>Tracheophyta</taxon>
        <taxon>Spermatophyta</taxon>
        <taxon>Magnoliopsida</taxon>
        <taxon>eudicotyledons</taxon>
        <taxon>Gunneridae</taxon>
        <taxon>Pentapetalae</taxon>
        <taxon>rosids</taxon>
        <taxon>malvids</taxon>
        <taxon>Brassicales</taxon>
        <taxon>Brassicaceae</taxon>
        <taxon>Brassiceae</taxon>
        <taxon>Brassica</taxon>
    </lineage>
</organism>
<sequence>MHLFFFQSVNLHSAAINRIEYASLLLQKSKAGVAAELWLMLRTRRIGLSLLLLVSYRVWRQACLWLLQVDSDELTESPASYRQRSTAATADIPAAGDGGPAVATFSGGGACTSRARRGETSGGACGFVRTLMEAFLVATDSSRREEHDGSLGFMRFITGVYRWWQAERGHGARLLRRRAQVRFLPSSPSSLSLSLSLSLSQALKKMEMVGKKMEMVEKKVEVVGLEKEVEMVGVVGHYRYIHGSAKK</sequence>
<evidence type="ECO:0000313" key="2">
    <source>
        <dbReference type="Proteomes" id="UP000712600"/>
    </source>
</evidence>
<dbReference type="AlphaFoldDB" id="A0A8S9S9D8"/>
<protein>
    <submittedName>
        <fullName evidence="1">Uncharacterized protein</fullName>
    </submittedName>
</protein>
<comment type="caution">
    <text evidence="1">The sequence shown here is derived from an EMBL/GenBank/DDBJ whole genome shotgun (WGS) entry which is preliminary data.</text>
</comment>
<name>A0A8S9S9D8_BRACR</name>
<proteinExistence type="predicted"/>
<gene>
    <name evidence="1" type="ORF">F2Q69_00035524</name>
</gene>
<reference evidence="1" key="1">
    <citation type="submission" date="2019-12" db="EMBL/GenBank/DDBJ databases">
        <title>Genome sequencing and annotation of Brassica cretica.</title>
        <authorList>
            <person name="Studholme D.J."/>
            <person name="Sarris P."/>
        </authorList>
    </citation>
    <scope>NUCLEOTIDE SEQUENCE</scope>
    <source>
        <strain evidence="1">PFS-109/04</strain>
        <tissue evidence="1">Leaf</tissue>
    </source>
</reference>